<comment type="caution">
    <text evidence="1">The sequence shown here is derived from an EMBL/GenBank/DDBJ whole genome shotgun (WGS) entry which is preliminary data.</text>
</comment>
<accession>A0A7W5FQP4</accession>
<evidence type="ECO:0000313" key="2">
    <source>
        <dbReference type="Proteomes" id="UP000570361"/>
    </source>
</evidence>
<dbReference type="RefSeq" id="WP_183603539.1">
    <property type="nucleotide sequence ID" value="NZ_JACHXK010000019.1"/>
</dbReference>
<dbReference type="Proteomes" id="UP000570361">
    <property type="component" value="Unassembled WGS sequence"/>
</dbReference>
<protein>
    <submittedName>
        <fullName evidence="1">Uncharacterized protein</fullName>
    </submittedName>
</protein>
<keyword evidence="2" id="KW-1185">Reference proteome</keyword>
<proteinExistence type="predicted"/>
<sequence>MVEFKVKMVLPDRFYQVKLTQSDREEVSISNGIYGEAIYCSLFLEWNQISADQIILELSFEDLPDNLRIRHFAGVSKELANLICMCSQERELDFDILIAPQYKFHDTEVLRENTVDEVYTKMVSKDCSRYKQIIINPKYIPNIKISKIFNAESSEN</sequence>
<evidence type="ECO:0000313" key="1">
    <source>
        <dbReference type="EMBL" id="MBB3113457.1"/>
    </source>
</evidence>
<dbReference type="EMBL" id="JACHXK010000019">
    <property type="protein sequence ID" value="MBB3113457.1"/>
    <property type="molecule type" value="Genomic_DNA"/>
</dbReference>
<reference evidence="1 2" key="1">
    <citation type="submission" date="2020-08" db="EMBL/GenBank/DDBJ databases">
        <title>Genomic Encyclopedia of Type Strains, Phase III (KMG-III): the genomes of soil and plant-associated and newly described type strains.</title>
        <authorList>
            <person name="Whitman W."/>
        </authorList>
    </citation>
    <scope>NUCLEOTIDE SEQUENCE [LARGE SCALE GENOMIC DNA]</scope>
    <source>
        <strain evidence="1 2">CECT 5862</strain>
    </source>
</reference>
<dbReference type="AlphaFoldDB" id="A0A7W5FQP4"/>
<gene>
    <name evidence="1" type="ORF">FHS18_005569</name>
</gene>
<name>A0A7W5FQP4_9BACL</name>
<organism evidence="1 2">
    <name type="scientific">Paenibacillus phyllosphaerae</name>
    <dbReference type="NCBI Taxonomy" id="274593"/>
    <lineage>
        <taxon>Bacteria</taxon>
        <taxon>Bacillati</taxon>
        <taxon>Bacillota</taxon>
        <taxon>Bacilli</taxon>
        <taxon>Bacillales</taxon>
        <taxon>Paenibacillaceae</taxon>
        <taxon>Paenibacillus</taxon>
    </lineage>
</organism>